<dbReference type="OrthoDB" id="9811381at2"/>
<dbReference type="SUPFAM" id="SSF48013">
    <property type="entry name" value="NusB-like"/>
    <property type="match status" value="1"/>
</dbReference>
<dbReference type="GO" id="GO:0031564">
    <property type="term" value="P:transcription antitermination"/>
    <property type="evidence" value="ECO:0007669"/>
    <property type="project" value="UniProtKB-KW"/>
</dbReference>
<evidence type="ECO:0000256" key="4">
    <source>
        <dbReference type="ARBA" id="ARBA00023015"/>
    </source>
</evidence>
<comment type="caution">
    <text evidence="8">The sequence shown here is derived from an EMBL/GenBank/DDBJ whole genome shotgun (WGS) entry which is preliminary data.</text>
</comment>
<keyword evidence="2 6" id="KW-0889">Transcription antitermination</keyword>
<evidence type="ECO:0000313" key="9">
    <source>
        <dbReference type="Proteomes" id="UP000245998"/>
    </source>
</evidence>
<organism evidence="8 9">
    <name type="scientific">Pueribacillus theae</name>
    <dbReference type="NCBI Taxonomy" id="2171751"/>
    <lineage>
        <taxon>Bacteria</taxon>
        <taxon>Bacillati</taxon>
        <taxon>Bacillota</taxon>
        <taxon>Bacilli</taxon>
        <taxon>Bacillales</taxon>
        <taxon>Bacillaceae</taxon>
        <taxon>Pueribacillus</taxon>
    </lineage>
</organism>
<dbReference type="InterPro" id="IPR035926">
    <property type="entry name" value="NusB-like_sf"/>
</dbReference>
<dbReference type="AlphaFoldDB" id="A0A2U1K832"/>
<reference evidence="8 9" key="1">
    <citation type="submission" date="2018-04" db="EMBL/GenBank/DDBJ databases">
        <title>Camelliibacillus theae gen. nov., sp. nov., isolated from Pu'er tea.</title>
        <authorList>
            <person name="Niu L."/>
        </authorList>
    </citation>
    <scope>NUCLEOTIDE SEQUENCE [LARGE SCALE GENOMIC DNA]</scope>
    <source>
        <strain evidence="8 9">T8</strain>
    </source>
</reference>
<protein>
    <recommendedName>
        <fullName evidence="6">Transcription antitermination protein NusB</fullName>
    </recommendedName>
    <alternativeName>
        <fullName evidence="6">Antitermination factor NusB</fullName>
    </alternativeName>
</protein>
<dbReference type="EMBL" id="QCZG01000002">
    <property type="protein sequence ID" value="PWA13213.1"/>
    <property type="molecule type" value="Genomic_DNA"/>
</dbReference>
<dbReference type="Proteomes" id="UP000245998">
    <property type="component" value="Unassembled WGS sequence"/>
</dbReference>
<comment type="similarity">
    <text evidence="1 6">Belongs to the NusB family.</text>
</comment>
<dbReference type="InterPro" id="IPR011605">
    <property type="entry name" value="NusB_fam"/>
</dbReference>
<keyword evidence="4 6" id="KW-0805">Transcription regulation</keyword>
<evidence type="ECO:0000256" key="6">
    <source>
        <dbReference type="HAMAP-Rule" id="MF_00073"/>
    </source>
</evidence>
<evidence type="ECO:0000256" key="3">
    <source>
        <dbReference type="ARBA" id="ARBA00022884"/>
    </source>
</evidence>
<keyword evidence="5 6" id="KW-0804">Transcription</keyword>
<dbReference type="HAMAP" id="MF_00073">
    <property type="entry name" value="NusB"/>
    <property type="match status" value="1"/>
</dbReference>
<accession>A0A2U1K832</accession>
<comment type="function">
    <text evidence="6">Involved in transcription antitermination. Required for transcription of ribosomal RNA (rRNA) genes. Binds specifically to the boxA antiterminator sequence of the ribosomal RNA (rrn) operons.</text>
</comment>
<feature type="domain" description="NusB/RsmB/TIM44" evidence="7">
    <location>
        <begin position="4"/>
        <end position="124"/>
    </location>
</feature>
<evidence type="ECO:0000313" key="8">
    <source>
        <dbReference type="EMBL" id="PWA13213.1"/>
    </source>
</evidence>
<dbReference type="CDD" id="cd00619">
    <property type="entry name" value="Terminator_NusB"/>
    <property type="match status" value="1"/>
</dbReference>
<gene>
    <name evidence="6" type="primary">nusB</name>
    <name evidence="8" type="ORF">DCC39_01825</name>
</gene>
<name>A0A2U1K832_9BACI</name>
<dbReference type="PANTHER" id="PTHR11078">
    <property type="entry name" value="N UTILIZATION SUBSTANCE PROTEIN B-RELATED"/>
    <property type="match status" value="1"/>
</dbReference>
<evidence type="ECO:0000256" key="2">
    <source>
        <dbReference type="ARBA" id="ARBA00022814"/>
    </source>
</evidence>
<sequence>MKRRQAREKAVQALFQMHLNETDINETMDYVLNDEETDPFFERLVEGTIANLDSIDSTIKKHLENWRFDRIANVDRAILRLAVYELKYEEDIPSNVTLNEAVELAKTFGSEESKRFINGVLSKILGGEQ</sequence>
<evidence type="ECO:0000256" key="5">
    <source>
        <dbReference type="ARBA" id="ARBA00023163"/>
    </source>
</evidence>
<dbReference type="NCBIfam" id="TIGR01951">
    <property type="entry name" value="nusB"/>
    <property type="match status" value="1"/>
</dbReference>
<dbReference type="InterPro" id="IPR006027">
    <property type="entry name" value="NusB_RsmB_TIM44"/>
</dbReference>
<dbReference type="GO" id="GO:0006353">
    <property type="term" value="P:DNA-templated transcription termination"/>
    <property type="evidence" value="ECO:0007669"/>
    <property type="project" value="UniProtKB-UniRule"/>
</dbReference>
<evidence type="ECO:0000259" key="7">
    <source>
        <dbReference type="Pfam" id="PF01029"/>
    </source>
</evidence>
<dbReference type="PANTHER" id="PTHR11078:SF3">
    <property type="entry name" value="ANTITERMINATION NUSB DOMAIN-CONTAINING PROTEIN"/>
    <property type="match status" value="1"/>
</dbReference>
<evidence type="ECO:0000256" key="1">
    <source>
        <dbReference type="ARBA" id="ARBA00005952"/>
    </source>
</evidence>
<dbReference type="GO" id="GO:0005829">
    <property type="term" value="C:cytosol"/>
    <property type="evidence" value="ECO:0007669"/>
    <property type="project" value="TreeGrafter"/>
</dbReference>
<dbReference type="GO" id="GO:0003723">
    <property type="term" value="F:RNA binding"/>
    <property type="evidence" value="ECO:0007669"/>
    <property type="project" value="UniProtKB-UniRule"/>
</dbReference>
<keyword evidence="9" id="KW-1185">Reference proteome</keyword>
<keyword evidence="3 6" id="KW-0694">RNA-binding</keyword>
<dbReference type="Pfam" id="PF01029">
    <property type="entry name" value="NusB"/>
    <property type="match status" value="1"/>
</dbReference>
<dbReference type="Gene3D" id="1.10.940.10">
    <property type="entry name" value="NusB-like"/>
    <property type="match status" value="1"/>
</dbReference>
<proteinExistence type="inferred from homology"/>
<dbReference type="RefSeq" id="WP_116553174.1">
    <property type="nucleotide sequence ID" value="NZ_QCZG01000002.1"/>
</dbReference>